<keyword evidence="2" id="KW-0732">Signal</keyword>
<evidence type="ECO:0000313" key="3">
    <source>
        <dbReference type="EMBL" id="MBD8017685.1"/>
    </source>
</evidence>
<protein>
    <recommendedName>
        <fullName evidence="5">Secreted protein</fullName>
    </recommendedName>
</protein>
<name>A0ABR8WL14_9FLAO</name>
<sequence length="313" mass="37394">MKKLLFGLAVVFSSWMSAQIYQDYYPTSGSSVGYYEEYDDEFYFPDDYYYEYPSDYYTQDFYRSYYDDYRRSIYDVNWNRFFSMYRLSPWQIREIMMLNDQFQSYNAWNSFYRYNPDRWYYDRFYALERILGPRIFVIFQNNYYHGYNPVIYYQNYRRQHYAPHVYIVPRYRNINVNRYRVDRVQYHKTNPRQKIGFRDTPGNANAQNVAPRANGFRDHSTPNTADTKGLRNGTAPAPRTAPRQNDNTRQNGMRTPNESLRNDSGFRNDNNSGNTKAPLRKMENSAPSPRQQSPATGNPGMSAGTPGMRLTSR</sequence>
<dbReference type="RefSeq" id="WP_251832881.1">
    <property type="nucleotide sequence ID" value="NZ_JACSPS010000001.1"/>
</dbReference>
<feature type="signal peptide" evidence="2">
    <location>
        <begin position="1"/>
        <end position="18"/>
    </location>
</feature>
<gene>
    <name evidence="3" type="ORF">H9628_04310</name>
</gene>
<reference evidence="3 4" key="1">
    <citation type="submission" date="2020-08" db="EMBL/GenBank/DDBJ databases">
        <title>A Genomic Blueprint of the Chicken Gut Microbiome.</title>
        <authorList>
            <person name="Gilroy R."/>
            <person name="Ravi A."/>
            <person name="Getino M."/>
            <person name="Pursley I."/>
            <person name="Horton D.L."/>
            <person name="Alikhan N.-F."/>
            <person name="Baker D."/>
            <person name="Gharbi K."/>
            <person name="Hall N."/>
            <person name="Watson M."/>
            <person name="Adriaenssens E.M."/>
            <person name="Foster-Nyarko E."/>
            <person name="Jarju S."/>
            <person name="Secka A."/>
            <person name="Antonio M."/>
            <person name="Oren A."/>
            <person name="Chaudhuri R."/>
            <person name="La Ragione R.M."/>
            <person name="Hildebrand F."/>
            <person name="Pallen M.J."/>
        </authorList>
    </citation>
    <scope>NUCLEOTIDE SEQUENCE [LARGE SCALE GENOMIC DNA]</scope>
    <source>
        <strain evidence="3 4">Sa1CVA4</strain>
    </source>
</reference>
<evidence type="ECO:0000313" key="4">
    <source>
        <dbReference type="Proteomes" id="UP000626242"/>
    </source>
</evidence>
<dbReference type="EMBL" id="JACSPS010000001">
    <property type="protein sequence ID" value="MBD8017685.1"/>
    <property type="molecule type" value="Genomic_DNA"/>
</dbReference>
<evidence type="ECO:0000256" key="2">
    <source>
        <dbReference type="SAM" id="SignalP"/>
    </source>
</evidence>
<organism evidence="3 4">
    <name type="scientific">Kaistella pullorum</name>
    <dbReference type="NCBI Taxonomy" id="2763074"/>
    <lineage>
        <taxon>Bacteria</taxon>
        <taxon>Pseudomonadati</taxon>
        <taxon>Bacteroidota</taxon>
        <taxon>Flavobacteriia</taxon>
        <taxon>Flavobacteriales</taxon>
        <taxon>Weeksellaceae</taxon>
        <taxon>Chryseobacterium group</taxon>
        <taxon>Kaistella</taxon>
    </lineage>
</organism>
<evidence type="ECO:0008006" key="5">
    <source>
        <dbReference type="Google" id="ProtNLM"/>
    </source>
</evidence>
<feature type="region of interest" description="Disordered" evidence="1">
    <location>
        <begin position="185"/>
        <end position="313"/>
    </location>
</feature>
<comment type="caution">
    <text evidence="3">The sequence shown here is derived from an EMBL/GenBank/DDBJ whole genome shotgun (WGS) entry which is preliminary data.</text>
</comment>
<feature type="compositionally biased region" description="Polar residues" evidence="1">
    <location>
        <begin position="242"/>
        <end position="259"/>
    </location>
</feature>
<evidence type="ECO:0000256" key="1">
    <source>
        <dbReference type="SAM" id="MobiDB-lite"/>
    </source>
</evidence>
<proteinExistence type="predicted"/>
<feature type="chain" id="PRO_5045400735" description="Secreted protein" evidence="2">
    <location>
        <begin position="19"/>
        <end position="313"/>
    </location>
</feature>
<feature type="compositionally biased region" description="Polar residues" evidence="1">
    <location>
        <begin position="285"/>
        <end position="296"/>
    </location>
</feature>
<dbReference type="Proteomes" id="UP000626242">
    <property type="component" value="Unassembled WGS sequence"/>
</dbReference>
<keyword evidence="4" id="KW-1185">Reference proteome</keyword>
<accession>A0ABR8WL14</accession>